<evidence type="ECO:0000313" key="10">
    <source>
        <dbReference type="Proteomes" id="UP001147746"/>
    </source>
</evidence>
<evidence type="ECO:0000256" key="3">
    <source>
        <dbReference type="ARBA" id="ARBA00012351"/>
    </source>
</evidence>
<proteinExistence type="inferred from homology"/>
<dbReference type="SUPFAM" id="SSF55909">
    <property type="entry name" value="Pentein"/>
    <property type="match status" value="1"/>
</dbReference>
<dbReference type="PANTHER" id="PTHR10488">
    <property type="entry name" value="GLYCINE AMIDINOTRANSFERASE, MITOCHONDRIAL"/>
    <property type="match status" value="1"/>
</dbReference>
<evidence type="ECO:0000256" key="8">
    <source>
        <dbReference type="PIRSR" id="PIRSR633195-1"/>
    </source>
</evidence>
<evidence type="ECO:0000313" key="9">
    <source>
        <dbReference type="EMBL" id="KAJ5318431.1"/>
    </source>
</evidence>
<gene>
    <name evidence="9" type="ORF">N7476_004851</name>
</gene>
<evidence type="ECO:0000256" key="2">
    <source>
        <dbReference type="ARBA" id="ARBA00006943"/>
    </source>
</evidence>
<evidence type="ECO:0000256" key="4">
    <source>
        <dbReference type="ARBA" id="ARBA00016069"/>
    </source>
</evidence>
<dbReference type="GO" id="GO:0005758">
    <property type="term" value="C:mitochondrial intermembrane space"/>
    <property type="evidence" value="ECO:0007669"/>
    <property type="project" value="TreeGrafter"/>
</dbReference>
<dbReference type="Proteomes" id="UP001147746">
    <property type="component" value="Unassembled WGS sequence"/>
</dbReference>
<dbReference type="InterPro" id="IPR033195">
    <property type="entry name" value="AmidinoTrfase"/>
</dbReference>
<name>A0A9W9U5Z1_9EURO</name>
<dbReference type="AlphaFoldDB" id="A0A9W9U5Z1"/>
<dbReference type="EMBL" id="JAPZBO010000004">
    <property type="protein sequence ID" value="KAJ5318431.1"/>
    <property type="molecule type" value="Genomic_DNA"/>
</dbReference>
<organism evidence="9 10">
    <name type="scientific">Penicillium atrosanguineum</name>
    <dbReference type="NCBI Taxonomy" id="1132637"/>
    <lineage>
        <taxon>Eukaryota</taxon>
        <taxon>Fungi</taxon>
        <taxon>Dikarya</taxon>
        <taxon>Ascomycota</taxon>
        <taxon>Pezizomycotina</taxon>
        <taxon>Eurotiomycetes</taxon>
        <taxon>Eurotiomycetidae</taxon>
        <taxon>Eurotiales</taxon>
        <taxon>Aspergillaceae</taxon>
        <taxon>Penicillium</taxon>
    </lineage>
</organism>
<comment type="caution">
    <text evidence="9">The sequence shown here is derived from an EMBL/GenBank/DDBJ whole genome shotgun (WGS) entry which is preliminary data.</text>
</comment>
<reference evidence="9" key="2">
    <citation type="journal article" date="2023" name="IMA Fungus">
        <title>Comparative genomic study of the Penicillium genus elucidates a diverse pangenome and 15 lateral gene transfer events.</title>
        <authorList>
            <person name="Petersen C."/>
            <person name="Sorensen T."/>
            <person name="Nielsen M.R."/>
            <person name="Sondergaard T.E."/>
            <person name="Sorensen J.L."/>
            <person name="Fitzpatrick D.A."/>
            <person name="Frisvad J.C."/>
            <person name="Nielsen K.L."/>
        </authorList>
    </citation>
    <scope>NUCLEOTIDE SEQUENCE</scope>
    <source>
        <strain evidence="9">IBT 21472</strain>
    </source>
</reference>
<keyword evidence="10" id="KW-1185">Reference proteome</keyword>
<dbReference type="GO" id="GO:0015068">
    <property type="term" value="F:glycine amidinotransferase activity"/>
    <property type="evidence" value="ECO:0007669"/>
    <property type="project" value="UniProtKB-EC"/>
</dbReference>
<feature type="active site" evidence="8">
    <location>
        <position position="187"/>
    </location>
</feature>
<dbReference type="CDD" id="cd21113">
    <property type="entry name" value="amidinotransferase-like"/>
    <property type="match status" value="1"/>
</dbReference>
<dbReference type="EC" id="2.1.4.1" evidence="3"/>
<evidence type="ECO:0000256" key="7">
    <source>
        <dbReference type="ARBA" id="ARBA00033346"/>
    </source>
</evidence>
<sequence length="353" mass="39880">MTANSKPLAVRSWDEWSPLKSIIVGTAANSCFPFEHERMISSTTTAAHAAQFKKDNPFPQYILKAADKELDKFAKVLRDRGIEVFRPNTVDWRAVGGYTGSMVRDGLLVVGSTIIESAYSWRSREKEVDLMLKDTLFKLAEDPRITIVRAPKPPARETLYDGYPEANKVNPLNGVRWAINNSRIAFDAADFMRFGNVVVGQYSHVTNDKGIDYVRSHLPKGVLLELLDVDDPHCMHLDAVLLPLRKGLLIYNPDRTNKEALSNIKLFDNWDCKPFPFVPKARSDPPSYMTSNWLVLNLLVLDPHTIMVDEYDPEFAEFLRKECGMEVIGIPFRHVNCLGGSLHCATLDLVRDS</sequence>
<evidence type="ECO:0000256" key="6">
    <source>
        <dbReference type="ARBA" id="ARBA00031403"/>
    </source>
</evidence>
<dbReference type="Gene3D" id="3.75.10.10">
    <property type="entry name" value="L-arginine/glycine Amidinotransferase, Chain A"/>
    <property type="match status" value="1"/>
</dbReference>
<evidence type="ECO:0000256" key="1">
    <source>
        <dbReference type="ARBA" id="ARBA00004858"/>
    </source>
</evidence>
<comment type="pathway">
    <text evidence="1">Amine and polyamine biosynthesis; creatine biosynthesis; creatine from L-arginine and glycine: step 1/2.</text>
</comment>
<evidence type="ECO:0000256" key="5">
    <source>
        <dbReference type="ARBA" id="ARBA00022679"/>
    </source>
</evidence>
<dbReference type="GO" id="GO:0006601">
    <property type="term" value="P:creatine biosynthetic process"/>
    <property type="evidence" value="ECO:0007669"/>
    <property type="project" value="TreeGrafter"/>
</dbReference>
<feature type="active site" description="Amidino-cysteine intermediate" evidence="8">
    <location>
        <position position="344"/>
    </location>
</feature>
<dbReference type="PANTHER" id="PTHR10488:SF1">
    <property type="entry name" value="GLYCINE AMIDINOTRANSFERASE, MITOCHONDRIAL"/>
    <property type="match status" value="1"/>
</dbReference>
<accession>A0A9W9U5Z1</accession>
<protein>
    <recommendedName>
        <fullName evidence="4">Glycine amidinotransferase, mitochondrial</fullName>
        <ecNumber evidence="3">2.1.4.1</ecNumber>
    </recommendedName>
    <alternativeName>
        <fullName evidence="6">L-arginine:glycine amidinotransferase</fullName>
    </alternativeName>
    <alternativeName>
        <fullName evidence="7">Transamidinase</fullName>
    </alternativeName>
</protein>
<reference evidence="9" key="1">
    <citation type="submission" date="2022-12" db="EMBL/GenBank/DDBJ databases">
        <authorList>
            <person name="Petersen C."/>
        </authorList>
    </citation>
    <scope>NUCLEOTIDE SEQUENCE</scope>
    <source>
        <strain evidence="9">IBT 21472</strain>
    </source>
</reference>
<comment type="similarity">
    <text evidence="2">Belongs to the amidinotransferase family.</text>
</comment>
<keyword evidence="5" id="KW-0808">Transferase</keyword>
<feature type="active site" evidence="8">
    <location>
        <position position="236"/>
    </location>
</feature>